<dbReference type="Gene3D" id="3.40.50.1110">
    <property type="entry name" value="SGNH hydrolase"/>
    <property type="match status" value="1"/>
</dbReference>
<organism evidence="2 3">
    <name type="scientific">Microcaecilia unicolor</name>
    <dbReference type="NCBI Taxonomy" id="1415580"/>
    <lineage>
        <taxon>Eukaryota</taxon>
        <taxon>Metazoa</taxon>
        <taxon>Chordata</taxon>
        <taxon>Craniata</taxon>
        <taxon>Vertebrata</taxon>
        <taxon>Euteleostomi</taxon>
        <taxon>Amphibia</taxon>
        <taxon>Gymnophiona</taxon>
        <taxon>Siphonopidae</taxon>
        <taxon>Microcaecilia</taxon>
    </lineage>
</organism>
<protein>
    <submittedName>
        <fullName evidence="3">Uncharacterized protein LOC115475722</fullName>
    </submittedName>
</protein>
<dbReference type="OrthoDB" id="9909727at2759"/>
<reference evidence="3" key="1">
    <citation type="submission" date="2025-08" db="UniProtKB">
        <authorList>
            <consortium name="RefSeq"/>
        </authorList>
    </citation>
    <scope>IDENTIFICATION</scope>
</reference>
<dbReference type="RefSeq" id="XP_030067519.1">
    <property type="nucleotide sequence ID" value="XM_030211659.1"/>
</dbReference>
<evidence type="ECO:0000313" key="3">
    <source>
        <dbReference type="RefSeq" id="XP_030067519.1"/>
    </source>
</evidence>
<keyword evidence="2" id="KW-1185">Reference proteome</keyword>
<feature type="compositionally biased region" description="Polar residues" evidence="1">
    <location>
        <begin position="125"/>
        <end position="144"/>
    </location>
</feature>
<feature type="region of interest" description="Disordered" evidence="1">
    <location>
        <begin position="439"/>
        <end position="472"/>
    </location>
</feature>
<dbReference type="KEGG" id="muo:115475722"/>
<dbReference type="Proteomes" id="UP000515156">
    <property type="component" value="Chromosome 8"/>
</dbReference>
<accession>A0A6P7YVZ0</accession>
<feature type="region of interest" description="Disordered" evidence="1">
    <location>
        <begin position="1"/>
        <end position="180"/>
    </location>
</feature>
<dbReference type="InParanoid" id="A0A6P7YVZ0"/>
<sequence>MADGPTAFELTADAPTADDLRGDAPMDDTPMTDELTGDAPMANTPTAEELTNDVPTANTPTAEELTNDVPTAQISTAEESTTSVPKTVKPTAESTAHDATANTSMADKHVVSEPMADESTPDGMTVSSPVAGSPTTSSDMSQDTLGKRQAPREAVLLPDVSTKQRRQQEPAKQETDDDLEDLMKELRQKIAEKGSEWIRDRCQLKKKKEPHPSSKRGSTAGSSDIEEPQSEPASEGVPSVILSVDSDAAGAPKVVWICGDSFVYWAARRARASPLGEHLGLAKEGIRLHWLGTRGMVWDELVLSLLHRWICTPPAALVIHLGANDLLSTHLMTLTQKMEMDLIHISELFPSARIGWSNIIPRLVWDEAINRRATEKTHKKVNQWISKFVLDGGGFVVSHETISTDCSGLYRLDGGRLSSVGLDIFNANLREAIEKALLNPDHSPKERETPANESLLSEPLANPEGTLNLTLS</sequence>
<name>A0A6P7YVZ0_9AMPH</name>
<proteinExistence type="predicted"/>
<dbReference type="AlphaFoldDB" id="A0A6P7YVZ0"/>
<dbReference type="SUPFAM" id="SSF52266">
    <property type="entry name" value="SGNH hydrolase"/>
    <property type="match status" value="1"/>
</dbReference>
<feature type="compositionally biased region" description="Polar residues" evidence="1">
    <location>
        <begin position="68"/>
        <end position="85"/>
    </location>
</feature>
<evidence type="ECO:0000256" key="1">
    <source>
        <dbReference type="SAM" id="MobiDB-lite"/>
    </source>
</evidence>
<feature type="region of interest" description="Disordered" evidence="1">
    <location>
        <begin position="197"/>
        <end position="237"/>
    </location>
</feature>
<evidence type="ECO:0000313" key="2">
    <source>
        <dbReference type="Proteomes" id="UP000515156"/>
    </source>
</evidence>
<dbReference type="InterPro" id="IPR036514">
    <property type="entry name" value="SGNH_hydro_sf"/>
</dbReference>
<gene>
    <name evidence="3" type="primary">LOC115475722</name>
</gene>
<dbReference type="GeneID" id="115475722"/>